<sequence>MYCRIQNGRKSLPPESPKSSCSLNELAPPLLPPNTPPASKAKLEKILSYPPPYPMVVLPENGGYWVETGGDRNINELPQSISPCPDEAASIYRRYFLGKEHLNFYATDRELGPIVVSIKHEREEEEEMRILLRLKAVTTHHLIPLSGLKDSTNVSQIIKVVNPVITTDTFFPVISLEASELIVKYDEHVLVKSFKFGIMNQLPGQTTEEELFENDEISSNFEKFLELIGEKIKLTNHKGYRGGLDTLRGQTGEESVYTEFNGKEIMFHVSSLLPYTPSDPQQLQRKRHIGNDIVGIIFQEGNTPFTPDMITSHFLHAFIVIQPISVPGSKSVRYKVSVTARNDVPIFEPKLPSPPIFHGDDTFREFLLTKLINAEMACYKAEKFSLLELRTRGELLSSLVSDLSTKSTIFGGQPQEFPTTPTKETIPGSRFIDTVKKALAGNRKAKVEEEQKGKSLTPPVTRSSSLTGSGIVITNDLNKAVTPDLSRNSLPRDQKVQCNSSESLKENVLRMKESKDQLSWTKTSDSDSISETSFDVDIALGRGNPNFQLGTTSNCFSLMNNNEDSGNESLPFHDPSLVMSESCKMCNDVTLKYEEVTKEQMTLLREIQKLKCDKLELLRQNVACQKDMTVIRERENKAQKDLLTLTKELAHLRRILRQYESLPESSVGSAV</sequence>
<dbReference type="EMBL" id="JAVRJZ010000017">
    <property type="protein sequence ID" value="KAK2710381.1"/>
    <property type="molecule type" value="Genomic_DNA"/>
</dbReference>
<evidence type="ECO:0000259" key="3">
    <source>
        <dbReference type="PROSITE" id="PS50085"/>
    </source>
</evidence>
<organism evidence="4 5">
    <name type="scientific">Artemia franciscana</name>
    <name type="common">Brine shrimp</name>
    <name type="synonym">Artemia sanfranciscana</name>
    <dbReference type="NCBI Taxonomy" id="6661"/>
    <lineage>
        <taxon>Eukaryota</taxon>
        <taxon>Metazoa</taxon>
        <taxon>Ecdysozoa</taxon>
        <taxon>Arthropoda</taxon>
        <taxon>Crustacea</taxon>
        <taxon>Branchiopoda</taxon>
        <taxon>Anostraca</taxon>
        <taxon>Artemiidae</taxon>
        <taxon>Artemia</taxon>
    </lineage>
</organism>
<dbReference type="Pfam" id="PF21022">
    <property type="entry name" value="Rap-GAP_dimer"/>
    <property type="match status" value="1"/>
</dbReference>
<dbReference type="Pfam" id="PF02145">
    <property type="entry name" value="Rap_GAP"/>
    <property type="match status" value="1"/>
</dbReference>
<dbReference type="InterPro" id="IPR050989">
    <property type="entry name" value="Rap1_Ran_GAP"/>
</dbReference>
<proteinExistence type="predicted"/>
<keyword evidence="1" id="KW-0343">GTPase activation</keyword>
<gene>
    <name evidence="4" type="ORF">QYM36_013882</name>
</gene>
<keyword evidence="5" id="KW-1185">Reference proteome</keyword>
<feature type="compositionally biased region" description="Polar residues" evidence="2">
    <location>
        <begin position="458"/>
        <end position="467"/>
    </location>
</feature>
<dbReference type="GO" id="GO:0005096">
    <property type="term" value="F:GTPase activator activity"/>
    <property type="evidence" value="ECO:0007669"/>
    <property type="project" value="UniProtKB-KW"/>
</dbReference>
<reference evidence="4" key="1">
    <citation type="submission" date="2023-07" db="EMBL/GenBank/DDBJ databases">
        <title>Chromosome-level genome assembly of Artemia franciscana.</title>
        <authorList>
            <person name="Jo E."/>
        </authorList>
    </citation>
    <scope>NUCLEOTIDE SEQUENCE</scope>
    <source>
        <tissue evidence="4">Whole body</tissue>
    </source>
</reference>
<comment type="caution">
    <text evidence="4">The sequence shown here is derived from an EMBL/GenBank/DDBJ whole genome shotgun (WGS) entry which is preliminary data.</text>
</comment>
<feature type="domain" description="Rap-GAP" evidence="3">
    <location>
        <begin position="182"/>
        <end position="399"/>
    </location>
</feature>
<dbReference type="Proteomes" id="UP001187531">
    <property type="component" value="Unassembled WGS sequence"/>
</dbReference>
<dbReference type="GO" id="GO:0051056">
    <property type="term" value="P:regulation of small GTPase mediated signal transduction"/>
    <property type="evidence" value="ECO:0007669"/>
    <property type="project" value="InterPro"/>
</dbReference>
<feature type="region of interest" description="Disordered" evidence="2">
    <location>
        <begin position="1"/>
        <end position="38"/>
    </location>
</feature>
<protein>
    <recommendedName>
        <fullName evidence="3">Rap-GAP domain-containing protein</fullName>
    </recommendedName>
</protein>
<dbReference type="SUPFAM" id="SSF111347">
    <property type="entry name" value="Rap/Ran-GAP"/>
    <property type="match status" value="1"/>
</dbReference>
<evidence type="ECO:0000256" key="1">
    <source>
        <dbReference type="ARBA" id="ARBA00022468"/>
    </source>
</evidence>
<dbReference type="InterPro" id="IPR000331">
    <property type="entry name" value="Rap/Ran_GAP_dom"/>
</dbReference>
<feature type="region of interest" description="Disordered" evidence="2">
    <location>
        <begin position="483"/>
        <end position="504"/>
    </location>
</feature>
<dbReference type="PANTHER" id="PTHR15711:SF32">
    <property type="entry name" value="RAP GTPASE ACTIVATING PROTEIN 1, ISOFORM H"/>
    <property type="match status" value="1"/>
</dbReference>
<evidence type="ECO:0000313" key="4">
    <source>
        <dbReference type="EMBL" id="KAK2710381.1"/>
    </source>
</evidence>
<accession>A0AA88L2L4</accession>
<dbReference type="GO" id="GO:0005737">
    <property type="term" value="C:cytoplasm"/>
    <property type="evidence" value="ECO:0007669"/>
    <property type="project" value="TreeGrafter"/>
</dbReference>
<name>A0AA88L2L4_ARTSF</name>
<dbReference type="Gene3D" id="3.40.50.11210">
    <property type="entry name" value="Rap/Ran-GAP"/>
    <property type="match status" value="1"/>
</dbReference>
<dbReference type="AlphaFoldDB" id="A0AA88L2L4"/>
<evidence type="ECO:0000256" key="2">
    <source>
        <dbReference type="SAM" id="MobiDB-lite"/>
    </source>
</evidence>
<feature type="region of interest" description="Disordered" evidence="2">
    <location>
        <begin position="442"/>
        <end position="467"/>
    </location>
</feature>
<dbReference type="PANTHER" id="PTHR15711">
    <property type="entry name" value="RAP GTPASE-ACTIVATING PROTEIN"/>
    <property type="match status" value="1"/>
</dbReference>
<evidence type="ECO:0000313" key="5">
    <source>
        <dbReference type="Proteomes" id="UP001187531"/>
    </source>
</evidence>
<dbReference type="PROSITE" id="PS50085">
    <property type="entry name" value="RAPGAP"/>
    <property type="match status" value="1"/>
</dbReference>
<dbReference type="InterPro" id="IPR035974">
    <property type="entry name" value="Rap/Ran-GAP_sf"/>
</dbReference>